<dbReference type="EMBL" id="BMHQ01000008">
    <property type="protein sequence ID" value="GGE21300.1"/>
    <property type="molecule type" value="Genomic_DNA"/>
</dbReference>
<dbReference type="AlphaFoldDB" id="A0A8J2VHB4"/>
<evidence type="ECO:0000313" key="2">
    <source>
        <dbReference type="EMBL" id="GGE21300.1"/>
    </source>
</evidence>
<keyword evidence="3" id="KW-1185">Reference proteome</keyword>
<dbReference type="Proteomes" id="UP000625210">
    <property type="component" value="Unassembled WGS sequence"/>
</dbReference>
<gene>
    <name evidence="2" type="ORF">GCM10011571_24240</name>
</gene>
<reference evidence="2" key="1">
    <citation type="journal article" date="2014" name="Int. J. Syst. Evol. Microbiol.">
        <title>Complete genome sequence of Corynebacterium casei LMG S-19264T (=DSM 44701T), isolated from a smear-ripened cheese.</title>
        <authorList>
            <consortium name="US DOE Joint Genome Institute (JGI-PGF)"/>
            <person name="Walter F."/>
            <person name="Albersmeier A."/>
            <person name="Kalinowski J."/>
            <person name="Ruckert C."/>
        </authorList>
    </citation>
    <scope>NUCLEOTIDE SEQUENCE</scope>
    <source>
        <strain evidence="2">CGMCC 1.15179</strain>
    </source>
</reference>
<reference evidence="2" key="2">
    <citation type="submission" date="2020-09" db="EMBL/GenBank/DDBJ databases">
        <authorList>
            <person name="Sun Q."/>
            <person name="Zhou Y."/>
        </authorList>
    </citation>
    <scope>NUCLEOTIDE SEQUENCE</scope>
    <source>
        <strain evidence="2">CGMCC 1.15179</strain>
    </source>
</reference>
<protein>
    <recommendedName>
        <fullName evidence="1">YknX-like C-terminal permuted SH3-like domain-containing protein</fullName>
    </recommendedName>
</protein>
<name>A0A8J2VHB4_9BACL</name>
<comment type="caution">
    <text evidence="2">The sequence shown here is derived from an EMBL/GenBank/DDBJ whole genome shotgun (WGS) entry which is preliminary data.</text>
</comment>
<dbReference type="Pfam" id="PF25989">
    <property type="entry name" value="YknX_C"/>
    <property type="match status" value="1"/>
</dbReference>
<evidence type="ECO:0000259" key="1">
    <source>
        <dbReference type="Pfam" id="PF25989"/>
    </source>
</evidence>
<sequence length="54" mass="5761">MVYVVEKGVAKQKQVKLGISDGKRVEILSGVKAGDQVIVQPDPELKNGSEVKAP</sequence>
<organism evidence="2 3">
    <name type="scientific">Marinithermofilum abyssi</name>
    <dbReference type="NCBI Taxonomy" id="1571185"/>
    <lineage>
        <taxon>Bacteria</taxon>
        <taxon>Bacillati</taxon>
        <taxon>Bacillota</taxon>
        <taxon>Bacilli</taxon>
        <taxon>Bacillales</taxon>
        <taxon>Thermoactinomycetaceae</taxon>
        <taxon>Marinithermofilum</taxon>
    </lineage>
</organism>
<dbReference type="InterPro" id="IPR058637">
    <property type="entry name" value="YknX-like_C"/>
</dbReference>
<proteinExistence type="predicted"/>
<dbReference type="Gene3D" id="2.40.420.20">
    <property type="match status" value="1"/>
</dbReference>
<evidence type="ECO:0000313" key="3">
    <source>
        <dbReference type="Proteomes" id="UP000625210"/>
    </source>
</evidence>
<accession>A0A8J2VHB4</accession>
<feature type="domain" description="YknX-like C-terminal permuted SH3-like" evidence="1">
    <location>
        <begin position="2"/>
        <end position="52"/>
    </location>
</feature>